<protein>
    <submittedName>
        <fullName evidence="2">Molybdopterin-guanine dinucleotide biosynthesis protein B</fullName>
    </submittedName>
</protein>
<feature type="domain" description="Molybdopterin-guanine dinucleotide biosynthesis protein B (MobB)" evidence="1">
    <location>
        <begin position="3"/>
        <end position="135"/>
    </location>
</feature>
<sequence length="166" mass="18094">MKVFGVVGWKNSGKTTLVERLVTEITARGLTVSTIKRAHHRVDVDQEGTDSWRHRAAGAREVMLASSTRWALMHELGDEEEPPLDGLLARMTPVDLVIVEGFKRSRHDKLEVHRAESGGTLLAREDATVRAIATDTALPDLGRPVLSLDDVAGIADLILAETGLGR</sequence>
<dbReference type="AlphaFoldDB" id="A0A8B2NRU3"/>
<name>A0A8B2NRU3_9HYPH</name>
<dbReference type="Gene3D" id="3.40.50.300">
    <property type="entry name" value="P-loop containing nucleotide triphosphate hydrolases"/>
    <property type="match status" value="1"/>
</dbReference>
<proteinExistence type="predicted"/>
<dbReference type="RefSeq" id="WP_111347172.1">
    <property type="nucleotide sequence ID" value="NZ_JAIWKD010000008.1"/>
</dbReference>
<organism evidence="2 3">
    <name type="scientific">Acuticoccus sediminis</name>
    <dbReference type="NCBI Taxonomy" id="2184697"/>
    <lineage>
        <taxon>Bacteria</taxon>
        <taxon>Pseudomonadati</taxon>
        <taxon>Pseudomonadota</taxon>
        <taxon>Alphaproteobacteria</taxon>
        <taxon>Hyphomicrobiales</taxon>
        <taxon>Amorphaceae</taxon>
        <taxon>Acuticoccus</taxon>
    </lineage>
</organism>
<dbReference type="InterPro" id="IPR004435">
    <property type="entry name" value="MobB_dom"/>
</dbReference>
<evidence type="ECO:0000259" key="1">
    <source>
        <dbReference type="Pfam" id="PF03205"/>
    </source>
</evidence>
<keyword evidence="3" id="KW-1185">Reference proteome</keyword>
<dbReference type="SUPFAM" id="SSF52540">
    <property type="entry name" value="P-loop containing nucleoside triphosphate hydrolases"/>
    <property type="match status" value="1"/>
</dbReference>
<dbReference type="PANTHER" id="PTHR40072">
    <property type="entry name" value="MOLYBDOPTERIN-GUANINE DINUCLEOTIDE BIOSYNTHESIS ADAPTER PROTEIN-RELATED"/>
    <property type="match status" value="1"/>
</dbReference>
<dbReference type="InterPro" id="IPR052539">
    <property type="entry name" value="MGD_biosynthesis_adapter"/>
</dbReference>
<dbReference type="GO" id="GO:0005525">
    <property type="term" value="F:GTP binding"/>
    <property type="evidence" value="ECO:0007669"/>
    <property type="project" value="InterPro"/>
</dbReference>
<accession>A0A8B2NRU3</accession>
<reference evidence="2 3" key="1">
    <citation type="submission" date="2018-05" db="EMBL/GenBank/DDBJ databases">
        <title>Acuticoccus sediminis sp. nov., isolated from deep-sea sediment of Indian Ocean.</title>
        <authorList>
            <person name="Liu X."/>
            <person name="Lai Q."/>
            <person name="Du Y."/>
            <person name="Sun F."/>
            <person name="Zhang X."/>
            <person name="Wang S."/>
            <person name="Shao Z."/>
        </authorList>
    </citation>
    <scope>NUCLEOTIDE SEQUENCE [LARGE SCALE GENOMIC DNA]</scope>
    <source>
        <strain evidence="2 3">PTG4-2</strain>
    </source>
</reference>
<evidence type="ECO:0000313" key="3">
    <source>
        <dbReference type="Proteomes" id="UP000249590"/>
    </source>
</evidence>
<comment type="caution">
    <text evidence="2">The sequence shown here is derived from an EMBL/GenBank/DDBJ whole genome shotgun (WGS) entry which is preliminary data.</text>
</comment>
<gene>
    <name evidence="2" type="primary">mobB</name>
    <name evidence="2" type="ORF">DLJ53_16175</name>
</gene>
<dbReference type="OrthoDB" id="9804758at2"/>
<dbReference type="EMBL" id="QHHQ01000003">
    <property type="protein sequence ID" value="RAI00779.1"/>
    <property type="molecule type" value="Genomic_DNA"/>
</dbReference>
<dbReference type="PANTHER" id="PTHR40072:SF1">
    <property type="entry name" value="MOLYBDOPTERIN-GUANINE DINUCLEOTIDE BIOSYNTHESIS ADAPTER PROTEIN"/>
    <property type="match status" value="1"/>
</dbReference>
<dbReference type="NCBIfam" id="TIGR00176">
    <property type="entry name" value="mobB"/>
    <property type="match status" value="1"/>
</dbReference>
<dbReference type="CDD" id="cd03116">
    <property type="entry name" value="MobB"/>
    <property type="match status" value="1"/>
</dbReference>
<dbReference type="Pfam" id="PF03205">
    <property type="entry name" value="MobB"/>
    <property type="match status" value="1"/>
</dbReference>
<evidence type="ECO:0000313" key="2">
    <source>
        <dbReference type="EMBL" id="RAI00779.1"/>
    </source>
</evidence>
<dbReference type="GO" id="GO:0006777">
    <property type="term" value="P:Mo-molybdopterin cofactor biosynthetic process"/>
    <property type="evidence" value="ECO:0007669"/>
    <property type="project" value="InterPro"/>
</dbReference>
<dbReference type="Proteomes" id="UP000249590">
    <property type="component" value="Unassembled WGS sequence"/>
</dbReference>
<dbReference type="InterPro" id="IPR027417">
    <property type="entry name" value="P-loop_NTPase"/>
</dbReference>